<comment type="caution">
    <text evidence="1">The sequence shown here is derived from an EMBL/GenBank/DDBJ whole genome shotgun (WGS) entry which is preliminary data.</text>
</comment>
<gene>
    <name evidence="1" type="ORF">VF08_08185</name>
</gene>
<name>A0A9Q5ZEA1_NOSLI</name>
<proteinExistence type="predicted"/>
<dbReference type="GeneID" id="57095976"/>
<dbReference type="AlphaFoldDB" id="A0A9Q5ZEA1"/>
<evidence type="ECO:0000313" key="1">
    <source>
        <dbReference type="EMBL" id="PHK05346.1"/>
    </source>
</evidence>
<sequence length="104" mass="12103">MDTNVYIPDYYRVIERVAGGWHFKQGKLFHKSLPISIDFNDFELLYSISKQQVAIELFRLEGGKAGYYLANLREKKYYYCGNEPEDVKLKLRSLGIGRDDPMSA</sequence>
<dbReference type="RefSeq" id="WP_099068884.1">
    <property type="nucleotide sequence ID" value="NZ_LAHD01000016.1"/>
</dbReference>
<dbReference type="Proteomes" id="UP000222310">
    <property type="component" value="Unassembled WGS sequence"/>
</dbReference>
<protein>
    <submittedName>
        <fullName evidence="1">Uncharacterized protein</fullName>
    </submittedName>
</protein>
<dbReference type="EMBL" id="LAHD01000016">
    <property type="protein sequence ID" value="PHK05346.1"/>
    <property type="molecule type" value="Genomic_DNA"/>
</dbReference>
<accession>A0A9Q5ZEA1</accession>
<reference evidence="1 2" key="1">
    <citation type="submission" date="2015-02" db="EMBL/GenBank/DDBJ databases">
        <title>Nostoc linckia genome annotation.</title>
        <authorList>
            <person name="Zhou Z."/>
        </authorList>
    </citation>
    <scope>NUCLEOTIDE SEQUENCE [LARGE SCALE GENOMIC DNA]</scope>
    <source>
        <strain evidence="2">z8</strain>
    </source>
</reference>
<organism evidence="1 2">
    <name type="scientific">Nostoc linckia z8</name>
    <dbReference type="NCBI Taxonomy" id="1628746"/>
    <lineage>
        <taxon>Bacteria</taxon>
        <taxon>Bacillati</taxon>
        <taxon>Cyanobacteriota</taxon>
        <taxon>Cyanophyceae</taxon>
        <taxon>Nostocales</taxon>
        <taxon>Nostocaceae</taxon>
        <taxon>Nostoc</taxon>
    </lineage>
</organism>
<evidence type="ECO:0000313" key="2">
    <source>
        <dbReference type="Proteomes" id="UP000222310"/>
    </source>
</evidence>